<reference evidence="1" key="1">
    <citation type="journal article" date="2012" name="Mol. Plant Microbe Interact.">
        <title>A highly conserved effector in Fusarium oxysporum is required for full virulence on Arabidopsis.</title>
        <authorList>
            <person name="Thatcher L.F."/>
            <person name="Gardiner D.M."/>
            <person name="Kazan K."/>
            <person name="Manners J."/>
        </authorList>
    </citation>
    <scope>NUCLEOTIDE SEQUENCE [LARGE SCALE GENOMIC DNA]</scope>
    <source>
        <strain evidence="1">Fo5176</strain>
    </source>
</reference>
<organism evidence="1">
    <name type="scientific">Fusarium oxysporum (strain Fo5176)</name>
    <name type="common">Fusarium vascular wilt</name>
    <dbReference type="NCBI Taxonomy" id="660025"/>
    <lineage>
        <taxon>Eukaryota</taxon>
        <taxon>Fungi</taxon>
        <taxon>Dikarya</taxon>
        <taxon>Ascomycota</taxon>
        <taxon>Pezizomycotina</taxon>
        <taxon>Sordariomycetes</taxon>
        <taxon>Hypocreomycetidae</taxon>
        <taxon>Hypocreales</taxon>
        <taxon>Nectriaceae</taxon>
        <taxon>Fusarium</taxon>
        <taxon>Fusarium oxysporum species complex</taxon>
    </lineage>
</organism>
<sequence>MAATNVIR</sequence>
<proteinExistence type="predicted"/>
<name>F9FF76_FUSOF</name>
<gene>
    <name evidence="1" type="ORF">FOXB_05055</name>
</gene>
<evidence type="ECO:0000313" key="1">
    <source>
        <dbReference type="EMBL" id="EGU84430.1"/>
    </source>
</evidence>
<comment type="caution">
    <text evidence="1">The sequence shown here is derived from an EMBL/GenBank/DDBJ whole genome shotgun (WGS) entry which is preliminary data.</text>
</comment>
<accession>F9FF76</accession>
<dbReference type="EMBL" id="AFQF01001598">
    <property type="protein sequence ID" value="EGU84430.1"/>
    <property type="molecule type" value="Genomic_DNA"/>
</dbReference>
<protein>
    <submittedName>
        <fullName evidence="1">Uncharacterized protein</fullName>
    </submittedName>
</protein>